<dbReference type="InterPro" id="IPR036316">
    <property type="entry name" value="Pili_assmbl_chap_C_dom_sf"/>
</dbReference>
<gene>
    <name evidence="2" type="ORF">FWK02_14820</name>
</gene>
<feature type="domain" description="Pili assembly chaperone C-terminal" evidence="1">
    <location>
        <begin position="18"/>
        <end position="76"/>
    </location>
</feature>
<dbReference type="Pfam" id="PF02753">
    <property type="entry name" value="PapD_C"/>
    <property type="match status" value="1"/>
</dbReference>
<evidence type="ECO:0000313" key="3">
    <source>
        <dbReference type="Proteomes" id="UP000321461"/>
    </source>
</evidence>
<reference evidence="2 3" key="1">
    <citation type="submission" date="2019-08" db="EMBL/GenBank/DDBJ databases">
        <title>Whole genome analysis of cultivated E. coli strains isolated from CD patients and healthy donors.</title>
        <authorList>
            <person name="Siniagina M.N."/>
            <person name="Markelova M.I."/>
            <person name="Laikov A.V."/>
            <person name="Boulygina E.A."/>
            <person name="Khusnutdinova D.R."/>
            <person name="Kharchenko A."/>
            <person name="Grigoryeva T.V."/>
        </authorList>
    </citation>
    <scope>NUCLEOTIDE SEQUENCE [LARGE SCALE GENOMIC DNA]</scope>
    <source>
        <strain evidence="2 3">3_77_5</strain>
    </source>
</reference>
<protein>
    <submittedName>
        <fullName evidence="2">Fimbrial protein</fullName>
    </submittedName>
</protein>
<dbReference type="InterPro" id="IPR013783">
    <property type="entry name" value="Ig-like_fold"/>
</dbReference>
<organism evidence="2 3">
    <name type="scientific">Escherichia coli</name>
    <dbReference type="NCBI Taxonomy" id="562"/>
    <lineage>
        <taxon>Bacteria</taxon>
        <taxon>Pseudomonadati</taxon>
        <taxon>Pseudomonadota</taxon>
        <taxon>Gammaproteobacteria</taxon>
        <taxon>Enterobacterales</taxon>
        <taxon>Enterobacteriaceae</taxon>
        <taxon>Escherichia</taxon>
    </lineage>
</organism>
<dbReference type="Proteomes" id="UP000321461">
    <property type="component" value="Unassembled WGS sequence"/>
</dbReference>
<evidence type="ECO:0000259" key="1">
    <source>
        <dbReference type="Pfam" id="PF02753"/>
    </source>
</evidence>
<sequence length="97" mass="10723">SPWQHKVTLIRNGQDFTVNNPTPYYVIISNASAKKGGNPPAGFTPLMMEPKTSAPLNAKMDSVPVLTYINDYGARMPLYFKCTGNNCQVDEEQSRKG</sequence>
<feature type="non-terminal residue" evidence="2">
    <location>
        <position position="1"/>
    </location>
</feature>
<comment type="caution">
    <text evidence="2">The sequence shown here is derived from an EMBL/GenBank/DDBJ whole genome shotgun (WGS) entry which is preliminary data.</text>
</comment>
<dbReference type="EMBL" id="VSBS01000495">
    <property type="protein sequence ID" value="TXT00975.1"/>
    <property type="molecule type" value="Genomic_DNA"/>
</dbReference>
<dbReference type="InterPro" id="IPR016148">
    <property type="entry name" value="Pili_assmbl_chaperone_C"/>
</dbReference>
<evidence type="ECO:0000313" key="2">
    <source>
        <dbReference type="EMBL" id="TXT00975.1"/>
    </source>
</evidence>
<name>A0A5C9ALM0_ECOLX</name>
<dbReference type="Gene3D" id="2.60.40.10">
    <property type="entry name" value="Immunoglobulins"/>
    <property type="match status" value="1"/>
</dbReference>
<proteinExistence type="predicted"/>
<dbReference type="SUPFAM" id="SSF49584">
    <property type="entry name" value="Periplasmic chaperone C-domain"/>
    <property type="match status" value="1"/>
</dbReference>
<accession>A0A5C9ALM0</accession>
<dbReference type="AlphaFoldDB" id="A0A5C9ALM0"/>